<dbReference type="eggNOG" id="COG0840">
    <property type="taxonomic scope" value="Bacteria"/>
</dbReference>
<dbReference type="InterPro" id="IPR004089">
    <property type="entry name" value="MCPsignal_dom"/>
</dbReference>
<keyword evidence="7" id="KW-0472">Membrane</keyword>
<feature type="domain" description="HAMP" evidence="10">
    <location>
        <begin position="216"/>
        <end position="269"/>
    </location>
</feature>
<keyword evidence="7" id="KW-1133">Transmembrane helix</keyword>
<proteinExistence type="inferred from homology"/>
<keyword evidence="3 5" id="KW-0807">Transducer</keyword>
<evidence type="ECO:0000256" key="2">
    <source>
        <dbReference type="ARBA" id="ARBA00022519"/>
    </source>
</evidence>
<feature type="coiled-coil region" evidence="6">
    <location>
        <begin position="267"/>
        <end position="299"/>
    </location>
</feature>
<sequence>MSAEIGQVLKNISIVKKMLGVIMLLSFAAAGTTWLAYSQLTGVTQTFNNVGLSEEAAREAMDLRIDIVAISRMTYQLALNAENAADYRDQNKRRVDEMLDRLPKLEAVADAEEIRQLDTVRTSLKSYFAKIEQMIDVAERSPEDSAAINAALDVALQGQKTVTDNVKVYSNYSSAKMATLRESASENARSAASSLVIIAALAVIFSIALGIWISRFGIAKPISRIVDTFKELARGNLDVAIDGTERTDEIGDLAKTAHYFREQAGENARLALENEDEKARAEEKRQAELNKMAAQFEEAVGGIVQSVSAAASQLETFAREMYETANVTSERSGTVATASEEASSNVETVASATEELTASVQEISGQVDRSNSISDEAVRDADSAASKVHGLSSAAQKIGDIVELISGIAAQTNLLALNATIEAARAGDAGKGFAVVAAEVKELADQTARATTEIADQIAEIQSSTDESATAINGVATTIGKVKEISTAVAASVEQQAAATQEIAHNIQQAAMGTMEVSRSIGTVTEAATKSSATANEVLQASGDLAKQSEFLQSELSRFLATIRAA</sequence>
<reference evidence="11 12" key="1">
    <citation type="submission" date="2006-05" db="EMBL/GenBank/DDBJ databases">
        <authorList>
            <person name="King G."/>
            <person name="Ferriera S."/>
            <person name="Johnson J."/>
            <person name="Kravitz S."/>
            <person name="Beeson K."/>
            <person name="Sutton G."/>
            <person name="Rogers Y.-H."/>
            <person name="Friedman R."/>
            <person name="Frazier M."/>
            <person name="Venter J.C."/>
        </authorList>
    </citation>
    <scope>NUCLEOTIDE SEQUENCE [LARGE SCALE GENOMIC DNA]</scope>
    <source>
        <strain evidence="12">ATCC 25650 / DSM 13394 / JCM 20685 / NBRC 16684 / NCIMB 2208 / IAM 12614 / B1</strain>
    </source>
</reference>
<keyword evidence="7" id="KW-0812">Transmembrane</keyword>
<dbReference type="AlphaFoldDB" id="A0NZ94"/>
<dbReference type="PROSITE" id="PS50111">
    <property type="entry name" value="CHEMOTAXIS_TRANSDUC_2"/>
    <property type="match status" value="1"/>
</dbReference>
<dbReference type="SUPFAM" id="SSF58104">
    <property type="entry name" value="Methyl-accepting chemotaxis protein (MCP) signaling domain"/>
    <property type="match status" value="1"/>
</dbReference>
<accession>A0NZ94</accession>
<feature type="domain" description="T-SNARE coiled-coil homology" evidence="9">
    <location>
        <begin position="462"/>
        <end position="524"/>
    </location>
</feature>
<evidence type="ECO:0000259" key="8">
    <source>
        <dbReference type="PROSITE" id="PS50111"/>
    </source>
</evidence>
<evidence type="ECO:0000256" key="6">
    <source>
        <dbReference type="SAM" id="Coils"/>
    </source>
</evidence>
<gene>
    <name evidence="11" type="ORF">SIAM614_30911</name>
</gene>
<dbReference type="Proteomes" id="UP000004848">
    <property type="component" value="Unassembled WGS sequence"/>
</dbReference>
<name>A0NZ94_ROSAI</name>
<dbReference type="PROSITE" id="PS50885">
    <property type="entry name" value="HAMP"/>
    <property type="match status" value="1"/>
</dbReference>
<comment type="subcellular location">
    <subcellularLocation>
        <location evidence="1">Cell inner membrane</location>
        <topology evidence="1">Multi-pass membrane protein</topology>
    </subcellularLocation>
</comment>
<evidence type="ECO:0000259" key="10">
    <source>
        <dbReference type="PROSITE" id="PS50885"/>
    </source>
</evidence>
<dbReference type="PANTHER" id="PTHR32089:SF112">
    <property type="entry name" value="LYSOZYME-LIKE PROTEIN-RELATED"/>
    <property type="match status" value="1"/>
</dbReference>
<dbReference type="Pfam" id="PF00672">
    <property type="entry name" value="HAMP"/>
    <property type="match status" value="1"/>
</dbReference>
<dbReference type="SMART" id="SM00304">
    <property type="entry name" value="HAMP"/>
    <property type="match status" value="1"/>
</dbReference>
<evidence type="ECO:0000256" key="7">
    <source>
        <dbReference type="SAM" id="Phobius"/>
    </source>
</evidence>
<keyword evidence="2" id="KW-1003">Cell membrane</keyword>
<evidence type="ECO:0000256" key="5">
    <source>
        <dbReference type="PROSITE-ProRule" id="PRU00284"/>
    </source>
</evidence>
<comment type="similarity">
    <text evidence="4">Belongs to the methyl-accepting chemotaxis (MCP) protein family.</text>
</comment>
<dbReference type="PROSITE" id="PS50192">
    <property type="entry name" value="T_SNARE"/>
    <property type="match status" value="1"/>
</dbReference>
<feature type="transmembrane region" description="Helical" evidence="7">
    <location>
        <begin position="191"/>
        <end position="214"/>
    </location>
</feature>
<dbReference type="CDD" id="cd06225">
    <property type="entry name" value="HAMP"/>
    <property type="match status" value="1"/>
</dbReference>
<comment type="caution">
    <text evidence="11">The sequence shown here is derived from an EMBL/GenBank/DDBJ whole genome shotgun (WGS) entry which is preliminary data.</text>
</comment>
<dbReference type="GO" id="GO:0006935">
    <property type="term" value="P:chemotaxis"/>
    <property type="evidence" value="ECO:0007669"/>
    <property type="project" value="InterPro"/>
</dbReference>
<evidence type="ECO:0000256" key="4">
    <source>
        <dbReference type="ARBA" id="ARBA00029447"/>
    </source>
</evidence>
<dbReference type="SMART" id="SM00283">
    <property type="entry name" value="MA"/>
    <property type="match status" value="1"/>
</dbReference>
<evidence type="ECO:0000256" key="1">
    <source>
        <dbReference type="ARBA" id="ARBA00004429"/>
    </source>
</evidence>
<dbReference type="EMBL" id="AAUW01000018">
    <property type="protein sequence ID" value="EAV41773.1"/>
    <property type="molecule type" value="Genomic_DNA"/>
</dbReference>
<keyword evidence="2" id="KW-0997">Cell inner membrane</keyword>
<dbReference type="GO" id="GO:0005886">
    <property type="term" value="C:plasma membrane"/>
    <property type="evidence" value="ECO:0007669"/>
    <property type="project" value="UniProtKB-SubCell"/>
</dbReference>
<protein>
    <submittedName>
        <fullName evidence="11">Methyl-accepting chemotaxis sensory transducer</fullName>
    </submittedName>
</protein>
<dbReference type="PANTHER" id="PTHR32089">
    <property type="entry name" value="METHYL-ACCEPTING CHEMOTAXIS PROTEIN MCPB"/>
    <property type="match status" value="1"/>
</dbReference>
<evidence type="ECO:0000313" key="12">
    <source>
        <dbReference type="Proteomes" id="UP000004848"/>
    </source>
</evidence>
<dbReference type="InterPro" id="IPR004090">
    <property type="entry name" value="Chemotax_Me-accpt_rcpt"/>
</dbReference>
<keyword evidence="6" id="KW-0175">Coiled coil</keyword>
<dbReference type="GO" id="GO:0007165">
    <property type="term" value="P:signal transduction"/>
    <property type="evidence" value="ECO:0007669"/>
    <property type="project" value="UniProtKB-KW"/>
</dbReference>
<dbReference type="Gene3D" id="1.10.287.950">
    <property type="entry name" value="Methyl-accepting chemotaxis protein"/>
    <property type="match status" value="1"/>
</dbReference>
<dbReference type="Gene3D" id="6.10.340.10">
    <property type="match status" value="1"/>
</dbReference>
<dbReference type="PRINTS" id="PR00260">
    <property type="entry name" value="CHEMTRNSDUCR"/>
</dbReference>
<dbReference type="Pfam" id="PF00015">
    <property type="entry name" value="MCPsignal"/>
    <property type="match status" value="1"/>
</dbReference>
<dbReference type="GO" id="GO:0004888">
    <property type="term" value="F:transmembrane signaling receptor activity"/>
    <property type="evidence" value="ECO:0007669"/>
    <property type="project" value="InterPro"/>
</dbReference>
<organism evidence="11 12">
    <name type="scientific">Roseibium aggregatum (strain ATCC 25650 / DSM 13394 / JCM 20685 / NBRC 16684 / NCIMB 2208 / IAM 12614 / B1)</name>
    <name type="common">Stappia aggregata</name>
    <dbReference type="NCBI Taxonomy" id="384765"/>
    <lineage>
        <taxon>Bacteria</taxon>
        <taxon>Pseudomonadati</taxon>
        <taxon>Pseudomonadota</taxon>
        <taxon>Alphaproteobacteria</taxon>
        <taxon>Hyphomicrobiales</taxon>
        <taxon>Stappiaceae</taxon>
        <taxon>Roseibium</taxon>
    </lineage>
</organism>
<dbReference type="InterPro" id="IPR003660">
    <property type="entry name" value="HAMP_dom"/>
</dbReference>
<evidence type="ECO:0000259" key="9">
    <source>
        <dbReference type="PROSITE" id="PS50192"/>
    </source>
</evidence>
<dbReference type="SUPFAM" id="SSF158472">
    <property type="entry name" value="HAMP domain-like"/>
    <property type="match status" value="1"/>
</dbReference>
<evidence type="ECO:0000313" key="11">
    <source>
        <dbReference type="EMBL" id="EAV41773.1"/>
    </source>
</evidence>
<feature type="domain" description="Methyl-accepting transducer" evidence="8">
    <location>
        <begin position="310"/>
        <end position="546"/>
    </location>
</feature>
<evidence type="ECO:0000256" key="3">
    <source>
        <dbReference type="ARBA" id="ARBA00023224"/>
    </source>
</evidence>
<dbReference type="InterPro" id="IPR000727">
    <property type="entry name" value="T_SNARE_dom"/>
</dbReference>